<dbReference type="AlphaFoldDB" id="A0A2Z6S025"/>
<reference evidence="3" key="2">
    <citation type="submission" date="2019-10" db="EMBL/GenBank/DDBJ databases">
        <title>Conservation and host-specific expression of non-tandemly repeated heterogenous ribosome RNA gene in arbuscular mycorrhizal fungi.</title>
        <authorList>
            <person name="Maeda T."/>
            <person name="Kobayashi Y."/>
            <person name="Nakagawa T."/>
            <person name="Ezawa T."/>
            <person name="Yamaguchi K."/>
            <person name="Bino T."/>
            <person name="Nishimoto Y."/>
            <person name="Shigenobu S."/>
            <person name="Kawaguchi M."/>
        </authorList>
    </citation>
    <scope>NUCLEOTIDE SEQUENCE</scope>
    <source>
        <strain evidence="3">HR1</strain>
    </source>
</reference>
<keyword evidence="4" id="KW-1185">Reference proteome</keyword>
<protein>
    <recommendedName>
        <fullName evidence="5">EKC/KEOPS complex subunit GON7</fullName>
    </recommendedName>
</protein>
<name>A0A2Z6S025_9GLOM</name>
<dbReference type="EMBL" id="BEXD01003926">
    <property type="protein sequence ID" value="GBC04085.1"/>
    <property type="molecule type" value="Genomic_DNA"/>
</dbReference>
<evidence type="ECO:0000313" key="4">
    <source>
        <dbReference type="Proteomes" id="UP000247702"/>
    </source>
</evidence>
<evidence type="ECO:0000313" key="3">
    <source>
        <dbReference type="EMBL" id="GES80219.1"/>
    </source>
</evidence>
<evidence type="ECO:0000256" key="1">
    <source>
        <dbReference type="SAM" id="MobiDB-lite"/>
    </source>
</evidence>
<proteinExistence type="predicted"/>
<evidence type="ECO:0000313" key="2">
    <source>
        <dbReference type="EMBL" id="GBC04085.1"/>
    </source>
</evidence>
<gene>
    <name evidence="3" type="ORF">RCL2_000750900</name>
    <name evidence="2" type="ORF">RclHR1_00550030</name>
</gene>
<dbReference type="Proteomes" id="UP000247702">
    <property type="component" value="Unassembled WGS sequence"/>
</dbReference>
<dbReference type="OrthoDB" id="2389798at2759"/>
<comment type="caution">
    <text evidence="2">The sequence shown here is derived from an EMBL/GenBank/DDBJ whole genome shotgun (WGS) entry which is preliminary data.</text>
</comment>
<dbReference type="Proteomes" id="UP000615446">
    <property type="component" value="Unassembled WGS sequence"/>
</dbReference>
<accession>A0A2Z6S025</accession>
<sequence>MSTVRAIYQSKDNVANEKEFKYTITSSVYNNNQSKASQDMKSLTDTLILMQESINTYLTSKLSVMNEDNNIEDTIGDDDENCDDDNEKTDN</sequence>
<dbReference type="EMBL" id="BLAL01000048">
    <property type="protein sequence ID" value="GES80219.1"/>
    <property type="molecule type" value="Genomic_DNA"/>
</dbReference>
<feature type="region of interest" description="Disordered" evidence="1">
    <location>
        <begin position="69"/>
        <end position="91"/>
    </location>
</feature>
<evidence type="ECO:0008006" key="5">
    <source>
        <dbReference type="Google" id="ProtNLM"/>
    </source>
</evidence>
<organism evidence="2 4">
    <name type="scientific">Rhizophagus clarus</name>
    <dbReference type="NCBI Taxonomy" id="94130"/>
    <lineage>
        <taxon>Eukaryota</taxon>
        <taxon>Fungi</taxon>
        <taxon>Fungi incertae sedis</taxon>
        <taxon>Mucoromycota</taxon>
        <taxon>Glomeromycotina</taxon>
        <taxon>Glomeromycetes</taxon>
        <taxon>Glomerales</taxon>
        <taxon>Glomeraceae</taxon>
        <taxon>Rhizophagus</taxon>
    </lineage>
</organism>
<reference evidence="2 4" key="1">
    <citation type="submission" date="2017-11" db="EMBL/GenBank/DDBJ databases">
        <title>The genome of Rhizophagus clarus HR1 reveals common genetic basis of auxotrophy among arbuscular mycorrhizal fungi.</title>
        <authorList>
            <person name="Kobayashi Y."/>
        </authorList>
    </citation>
    <scope>NUCLEOTIDE SEQUENCE [LARGE SCALE GENOMIC DNA]</scope>
    <source>
        <strain evidence="2 4">HR1</strain>
    </source>
</reference>